<organism evidence="2 3">
    <name type="scientific">Acetobacter thailandicus</name>
    <dbReference type="NCBI Taxonomy" id="1502842"/>
    <lineage>
        <taxon>Bacteria</taxon>
        <taxon>Pseudomonadati</taxon>
        <taxon>Pseudomonadota</taxon>
        <taxon>Alphaproteobacteria</taxon>
        <taxon>Acetobacterales</taxon>
        <taxon>Acetobacteraceae</taxon>
        <taxon>Acetobacter</taxon>
    </lineage>
</organism>
<keyword evidence="1" id="KW-0472">Membrane</keyword>
<accession>A0ABT3QHA0</accession>
<evidence type="ECO:0000313" key="2">
    <source>
        <dbReference type="EMBL" id="MCX2564658.1"/>
    </source>
</evidence>
<keyword evidence="3" id="KW-1185">Reference proteome</keyword>
<protein>
    <submittedName>
        <fullName evidence="2">Uncharacterized protein</fullName>
    </submittedName>
</protein>
<dbReference type="Proteomes" id="UP001301152">
    <property type="component" value="Unassembled WGS sequence"/>
</dbReference>
<evidence type="ECO:0000313" key="3">
    <source>
        <dbReference type="Proteomes" id="UP001301152"/>
    </source>
</evidence>
<dbReference type="EMBL" id="JAPIUZ010000008">
    <property type="protein sequence ID" value="MCX2564658.1"/>
    <property type="molecule type" value="Genomic_DNA"/>
</dbReference>
<proteinExistence type="predicted"/>
<feature type="transmembrane region" description="Helical" evidence="1">
    <location>
        <begin position="66"/>
        <end position="83"/>
    </location>
</feature>
<dbReference type="RefSeq" id="WP_086636430.1">
    <property type="nucleotide sequence ID" value="NZ_JAERKX010000035.1"/>
</dbReference>
<sequence>MTSFDDISENGNVADTQKAASLAKYLEKYGAEEAETLQMLRYATWMGIGICVVCGVLIGLLWHPLIAFGVGTVSWVCLRAEFLKQRKVARLRRQQYALD</sequence>
<comment type="caution">
    <text evidence="2">The sequence shown here is derived from an EMBL/GenBank/DDBJ whole genome shotgun (WGS) entry which is preliminary data.</text>
</comment>
<keyword evidence="1" id="KW-1133">Transmembrane helix</keyword>
<name>A0ABT3QHA0_9PROT</name>
<gene>
    <name evidence="2" type="ORF">OQ497_11935</name>
</gene>
<keyword evidence="1" id="KW-0812">Transmembrane</keyword>
<feature type="transmembrane region" description="Helical" evidence="1">
    <location>
        <begin position="42"/>
        <end position="60"/>
    </location>
</feature>
<evidence type="ECO:0000256" key="1">
    <source>
        <dbReference type="SAM" id="Phobius"/>
    </source>
</evidence>
<reference evidence="2 3" key="1">
    <citation type="submission" date="2022-11" db="EMBL/GenBank/DDBJ databases">
        <title>Genome sequencing of Acetobacter type strain.</title>
        <authorList>
            <person name="Heo J."/>
            <person name="Lee D."/>
            <person name="Han B.-H."/>
            <person name="Hong S.-B."/>
            <person name="Kwon S.-W."/>
        </authorList>
    </citation>
    <scope>NUCLEOTIDE SEQUENCE [LARGE SCALE GENOMIC DNA]</scope>
    <source>
        <strain evidence="2 3">KACC 21253</strain>
    </source>
</reference>